<feature type="transmembrane region" description="Helical" evidence="10">
    <location>
        <begin position="129"/>
        <end position="150"/>
    </location>
</feature>
<evidence type="ECO:0000313" key="13">
    <source>
        <dbReference type="Proteomes" id="UP001317085"/>
    </source>
</evidence>
<comment type="similarity">
    <text evidence="2 10">Belongs to the binding-protein-dependent transport system permease family. CysTW subfamily.</text>
</comment>
<evidence type="ECO:0000256" key="7">
    <source>
        <dbReference type="ARBA" id="ARBA00022692"/>
    </source>
</evidence>
<gene>
    <name evidence="12" type="primary">pstA</name>
    <name evidence="12" type="ORF">L9Z73_03770</name>
</gene>
<evidence type="ECO:0000313" key="12">
    <source>
        <dbReference type="EMBL" id="MCK1783511.1"/>
    </source>
</evidence>
<name>A0ABT0ECS0_9PSED</name>
<dbReference type="InterPro" id="IPR051408">
    <property type="entry name" value="Phosphate_transprt_permease"/>
</dbReference>
<evidence type="ECO:0000256" key="10">
    <source>
        <dbReference type="RuleBase" id="RU363043"/>
    </source>
</evidence>
<keyword evidence="7 10" id="KW-0812">Transmembrane</keyword>
<dbReference type="InterPro" id="IPR000515">
    <property type="entry name" value="MetI-like"/>
</dbReference>
<dbReference type="EMBL" id="JAKNRV010000016">
    <property type="protein sequence ID" value="MCK1783511.1"/>
    <property type="molecule type" value="Genomic_DNA"/>
</dbReference>
<feature type="transmembrane region" description="Helical" evidence="10">
    <location>
        <begin position="34"/>
        <end position="59"/>
    </location>
</feature>
<evidence type="ECO:0000256" key="2">
    <source>
        <dbReference type="ARBA" id="ARBA00007069"/>
    </source>
</evidence>
<dbReference type="CDD" id="cd06261">
    <property type="entry name" value="TM_PBP2"/>
    <property type="match status" value="1"/>
</dbReference>
<dbReference type="Proteomes" id="UP001317085">
    <property type="component" value="Unassembled WGS sequence"/>
</dbReference>
<dbReference type="PANTHER" id="PTHR42922">
    <property type="entry name" value="PHOSPHATE TRANSPORT SYSTEM PERMEASE PROTEIN PSTA"/>
    <property type="match status" value="1"/>
</dbReference>
<evidence type="ECO:0000256" key="4">
    <source>
        <dbReference type="ARBA" id="ARBA00022448"/>
    </source>
</evidence>
<keyword evidence="6" id="KW-0592">Phosphate transport</keyword>
<accession>A0ABT0ECS0</accession>
<keyword evidence="4" id="KW-0813">Transport</keyword>
<feature type="transmembrane region" description="Helical" evidence="10">
    <location>
        <begin position="162"/>
        <end position="182"/>
    </location>
</feature>
<reference evidence="12 13" key="1">
    <citation type="submission" date="2022-02" db="EMBL/GenBank/DDBJ databases">
        <title>Comparative genomics of the first Antarctic Pseudomonas spp. capable of biotransforming 2,4,6-Trinitrotoluene.</title>
        <authorList>
            <person name="Cabrera M.A."/>
            <person name="Marquez S.L."/>
            <person name="Perez-Donoso J.M."/>
        </authorList>
    </citation>
    <scope>NUCLEOTIDE SEQUENCE [LARGE SCALE GENOMIC DNA]</scope>
    <source>
        <strain evidence="12 13">TNT11</strain>
    </source>
</reference>
<evidence type="ECO:0000256" key="6">
    <source>
        <dbReference type="ARBA" id="ARBA00022592"/>
    </source>
</evidence>
<dbReference type="PROSITE" id="PS50928">
    <property type="entry name" value="ABC_TM1"/>
    <property type="match status" value="1"/>
</dbReference>
<keyword evidence="9 10" id="KW-0472">Membrane</keyword>
<evidence type="ECO:0000256" key="8">
    <source>
        <dbReference type="ARBA" id="ARBA00022989"/>
    </source>
</evidence>
<organism evidence="12 13">
    <name type="scientific">Pseudomonas emilianonis</name>
    <dbReference type="NCBI Taxonomy" id="2915812"/>
    <lineage>
        <taxon>Bacteria</taxon>
        <taxon>Pseudomonadati</taxon>
        <taxon>Pseudomonadota</taxon>
        <taxon>Gammaproteobacteria</taxon>
        <taxon>Pseudomonadales</taxon>
        <taxon>Pseudomonadaceae</taxon>
        <taxon>Pseudomonas</taxon>
    </lineage>
</organism>
<keyword evidence="8 10" id="KW-1133">Transmembrane helix</keyword>
<evidence type="ECO:0000256" key="9">
    <source>
        <dbReference type="ARBA" id="ARBA00023136"/>
    </source>
</evidence>
<dbReference type="NCBIfam" id="TIGR00974">
    <property type="entry name" value="3a0107s02c"/>
    <property type="match status" value="1"/>
</dbReference>
<dbReference type="InterPro" id="IPR035906">
    <property type="entry name" value="MetI-like_sf"/>
</dbReference>
<feature type="transmembrane region" description="Helical" evidence="10">
    <location>
        <begin position="93"/>
        <end position="117"/>
    </location>
</feature>
<feature type="transmembrane region" description="Helical" evidence="10">
    <location>
        <begin position="278"/>
        <end position="300"/>
    </location>
</feature>
<dbReference type="RefSeq" id="WP_247396505.1">
    <property type="nucleotide sequence ID" value="NZ_JAKNRV010000016.1"/>
</dbReference>
<evidence type="ECO:0000256" key="5">
    <source>
        <dbReference type="ARBA" id="ARBA00022475"/>
    </source>
</evidence>
<dbReference type="SUPFAM" id="SSF161098">
    <property type="entry name" value="MetI-like"/>
    <property type="match status" value="1"/>
</dbReference>
<feature type="transmembrane region" description="Helical" evidence="10">
    <location>
        <begin position="244"/>
        <end position="266"/>
    </location>
</feature>
<protein>
    <recommendedName>
        <fullName evidence="3 10">Phosphate transport system permease protein PstA</fullName>
    </recommendedName>
</protein>
<keyword evidence="13" id="KW-1185">Reference proteome</keyword>
<evidence type="ECO:0000259" key="11">
    <source>
        <dbReference type="PROSITE" id="PS50928"/>
    </source>
</evidence>
<dbReference type="Gene3D" id="1.10.3720.10">
    <property type="entry name" value="MetI-like"/>
    <property type="match status" value="1"/>
</dbReference>
<sequence length="305" mass="31948">MMNDLTSPASSLRSPVGVLPSLQRKFEGRALRSLVLTTLVWAGALLASVPLISVLYMLITRGGARLSLEVFTELPPAGFETGGGFGNAMAGTFVMVGIAAAIAVPVGIMAAIFLAELGPDSKLASAARFAAKMLTGLPSILAGVFAYALVVMTTGTYSAPAGGVALAVLMLPIVVLTAEESMRMVPKIMKDAAYGMGCTRSQVIWKIILPTGMPAILTGVMLAVARAAGETAPLLFTALFSNYWIYHDGSLAVMNPTASLAVLIYNFSGMPFDNQLELAWAASLVLVMIVLVVNVVSRIFGKPKY</sequence>
<feature type="transmembrane region" description="Helical" evidence="10">
    <location>
        <begin position="203"/>
        <end position="224"/>
    </location>
</feature>
<dbReference type="Pfam" id="PF00528">
    <property type="entry name" value="BPD_transp_1"/>
    <property type="match status" value="1"/>
</dbReference>
<dbReference type="PANTHER" id="PTHR42922:SF1">
    <property type="entry name" value="PHOSPHATE TRANSPORT SYSTEM PERMEASE PROTEIN PSTA"/>
    <property type="match status" value="1"/>
</dbReference>
<feature type="domain" description="ABC transmembrane type-1" evidence="11">
    <location>
        <begin position="89"/>
        <end position="297"/>
    </location>
</feature>
<keyword evidence="5 10" id="KW-1003">Cell membrane</keyword>
<evidence type="ECO:0000256" key="3">
    <source>
        <dbReference type="ARBA" id="ARBA00016864"/>
    </source>
</evidence>
<dbReference type="InterPro" id="IPR005672">
    <property type="entry name" value="Phosphate_PstA"/>
</dbReference>
<proteinExistence type="inferred from homology"/>
<comment type="subcellular location">
    <subcellularLocation>
        <location evidence="10">Cell inner membrane</location>
        <topology evidence="10">Multi-pass membrane protein</topology>
    </subcellularLocation>
    <subcellularLocation>
        <location evidence="1">Cell membrane</location>
        <topology evidence="1">Multi-pass membrane protein</topology>
    </subcellularLocation>
</comment>
<comment type="caution">
    <text evidence="12">The sequence shown here is derived from an EMBL/GenBank/DDBJ whole genome shotgun (WGS) entry which is preliminary data.</text>
</comment>
<evidence type="ECO:0000256" key="1">
    <source>
        <dbReference type="ARBA" id="ARBA00004651"/>
    </source>
</evidence>